<keyword evidence="4 8" id="KW-0999">Mitochondrion inner membrane</keyword>
<organism evidence="10 11">
    <name type="scientific">Drosophila rhopaloa</name>
    <name type="common">Fruit fly</name>
    <dbReference type="NCBI Taxonomy" id="1041015"/>
    <lineage>
        <taxon>Eukaryota</taxon>
        <taxon>Metazoa</taxon>
        <taxon>Ecdysozoa</taxon>
        <taxon>Arthropoda</taxon>
        <taxon>Hexapoda</taxon>
        <taxon>Insecta</taxon>
        <taxon>Pterygota</taxon>
        <taxon>Neoptera</taxon>
        <taxon>Endopterygota</taxon>
        <taxon>Diptera</taxon>
        <taxon>Brachycera</taxon>
        <taxon>Muscomorpha</taxon>
        <taxon>Ephydroidea</taxon>
        <taxon>Drosophilidae</taxon>
        <taxon>Drosophila</taxon>
        <taxon>Sophophora</taxon>
    </lineage>
</organism>
<sequence>MAFFLIRLAMVAGAVYGTMELGIWESSRHTQELFEGAKREVSPFTKDLMNSFCCWRCEKCDQDVEVKPWRESMVDAWNESVKKTFNTLGVHVPKYFNRFSQDVQQGFDDLVNNSGECVLRFLLLTREFWCSFLKVSRTTKLRYEDRSRFGFCRAVCKE</sequence>
<reference evidence="10" key="2">
    <citation type="submission" date="2025-05" db="UniProtKB">
        <authorList>
            <consortium name="EnsemblMetazoa"/>
        </authorList>
    </citation>
    <scope>IDENTIFICATION</scope>
</reference>
<dbReference type="RefSeq" id="XP_016970419.2">
    <property type="nucleotide sequence ID" value="XM_017114930.2"/>
</dbReference>
<protein>
    <recommendedName>
        <fullName evidence="8">MICOS complex subunit MIC13</fullName>
    </recommendedName>
</protein>
<evidence type="ECO:0000256" key="1">
    <source>
        <dbReference type="ARBA" id="ARBA00004434"/>
    </source>
</evidence>
<evidence type="ECO:0000256" key="8">
    <source>
        <dbReference type="RuleBase" id="RU363009"/>
    </source>
</evidence>
<reference evidence="11" key="1">
    <citation type="journal article" date="2021" name="Elife">
        <title>Highly contiguous assemblies of 101 drosophilid genomes.</title>
        <authorList>
            <person name="Kim B.Y."/>
            <person name="Wang J.R."/>
            <person name="Miller D.E."/>
            <person name="Barmina O."/>
            <person name="Delaney E."/>
            <person name="Thompson A."/>
            <person name="Comeault A.A."/>
            <person name="Peede D."/>
            <person name="D'Agostino E.R."/>
            <person name="Pelaez J."/>
            <person name="Aguilar J.M."/>
            <person name="Haji D."/>
            <person name="Matsunaga T."/>
            <person name="Armstrong E.E."/>
            <person name="Zych M."/>
            <person name="Ogawa Y."/>
            <person name="Stamenkovic-Radak M."/>
            <person name="Jelic M."/>
            <person name="Veselinovic M.S."/>
            <person name="Tanaskovic M."/>
            <person name="Eric P."/>
            <person name="Gao J.J."/>
            <person name="Katoh T.K."/>
            <person name="Toda M.J."/>
            <person name="Watabe H."/>
            <person name="Watada M."/>
            <person name="Davis J.S."/>
            <person name="Moyle L.C."/>
            <person name="Manoli G."/>
            <person name="Bertolini E."/>
            <person name="Kostal V."/>
            <person name="Hawley R.S."/>
            <person name="Takahashi A."/>
            <person name="Jones C.D."/>
            <person name="Price D.K."/>
            <person name="Whiteman N."/>
            <person name="Kopp A."/>
            <person name="Matute D.R."/>
            <person name="Petrov D.A."/>
        </authorList>
    </citation>
    <scope>NUCLEOTIDE SEQUENCE [LARGE SCALE GENOMIC DNA]</scope>
</reference>
<dbReference type="PANTHER" id="PTHR31816:SF3">
    <property type="entry name" value="MICOS COMPLEX SUBUNIT MIC13"/>
    <property type="match status" value="1"/>
</dbReference>
<evidence type="ECO:0000256" key="9">
    <source>
        <dbReference type="SAM" id="SignalP"/>
    </source>
</evidence>
<dbReference type="InterPro" id="IPR026769">
    <property type="entry name" value="Mic13"/>
</dbReference>
<dbReference type="GeneID" id="108038185"/>
<comment type="similarity">
    <text evidence="2 8">Belongs to the MICOS complex subunit Mic13 family.</text>
</comment>
<evidence type="ECO:0000256" key="5">
    <source>
        <dbReference type="ARBA" id="ARBA00022989"/>
    </source>
</evidence>
<feature type="signal peptide" evidence="9">
    <location>
        <begin position="1"/>
        <end position="17"/>
    </location>
</feature>
<feature type="chain" id="PRO_5045201130" description="MICOS complex subunit MIC13" evidence="9">
    <location>
        <begin position="18"/>
        <end position="158"/>
    </location>
</feature>
<comment type="function">
    <text evidence="8">Component of the MICOS complex, a large protein complex of the mitochondrial inner membrane that plays crucial roles in the maintenance of crista junctions, inner membrane architecture, and formation of contact sites to the outer membrane.</text>
</comment>
<dbReference type="EnsemblMetazoa" id="XM_017114930.2">
    <property type="protein sequence ID" value="XP_016970419.2"/>
    <property type="gene ID" value="LOC108038185"/>
</dbReference>
<keyword evidence="9" id="KW-0732">Signal</keyword>
<dbReference type="Proteomes" id="UP001652680">
    <property type="component" value="Unassembled WGS sequence"/>
</dbReference>
<keyword evidence="3" id="KW-0812">Transmembrane</keyword>
<proteinExistence type="inferred from homology"/>
<keyword evidence="5" id="KW-1133">Transmembrane helix</keyword>
<evidence type="ECO:0000256" key="6">
    <source>
        <dbReference type="ARBA" id="ARBA00023128"/>
    </source>
</evidence>
<accession>A0ABM5GWA7</accession>
<evidence type="ECO:0000313" key="11">
    <source>
        <dbReference type="Proteomes" id="UP001652680"/>
    </source>
</evidence>
<keyword evidence="7" id="KW-0472">Membrane</keyword>
<comment type="subcellular location">
    <subcellularLocation>
        <location evidence="1 8">Mitochondrion inner membrane</location>
        <topology evidence="1 8">Single-pass membrane protein</topology>
    </subcellularLocation>
</comment>
<dbReference type="Pfam" id="PF15884">
    <property type="entry name" value="QIL1"/>
    <property type="match status" value="1"/>
</dbReference>
<evidence type="ECO:0000256" key="7">
    <source>
        <dbReference type="ARBA" id="ARBA00023136"/>
    </source>
</evidence>
<keyword evidence="6 8" id="KW-0496">Mitochondrion</keyword>
<name>A0ABM5GWA7_DRORH</name>
<evidence type="ECO:0000313" key="10">
    <source>
        <dbReference type="EnsemblMetazoa" id="XP_016970419.2"/>
    </source>
</evidence>
<dbReference type="PANTHER" id="PTHR31816">
    <property type="entry name" value="MICOS COMPLEX SUBUNIT MIC13"/>
    <property type="match status" value="1"/>
</dbReference>
<comment type="subunit">
    <text evidence="8">Component of the mitochondrial contact site and cristae organizing system (MICOS) complex.</text>
</comment>
<evidence type="ECO:0000256" key="3">
    <source>
        <dbReference type="ARBA" id="ARBA00022692"/>
    </source>
</evidence>
<evidence type="ECO:0000256" key="2">
    <source>
        <dbReference type="ARBA" id="ARBA00006771"/>
    </source>
</evidence>
<keyword evidence="11" id="KW-1185">Reference proteome</keyword>
<evidence type="ECO:0000256" key="4">
    <source>
        <dbReference type="ARBA" id="ARBA00022792"/>
    </source>
</evidence>